<dbReference type="InterPro" id="IPR005828">
    <property type="entry name" value="MFS_sugar_transport-like"/>
</dbReference>
<dbReference type="EMBL" id="OZ023705">
    <property type="protein sequence ID" value="CAK9874207.1"/>
    <property type="molecule type" value="Genomic_DNA"/>
</dbReference>
<name>A0ABP1BFN1_9BRYO</name>
<keyword evidence="5 6" id="KW-0472">Membrane</keyword>
<evidence type="ECO:0000256" key="3">
    <source>
        <dbReference type="ARBA" id="ARBA00022692"/>
    </source>
</evidence>
<evidence type="ECO:0000313" key="8">
    <source>
        <dbReference type="Proteomes" id="UP001497522"/>
    </source>
</evidence>
<evidence type="ECO:0000256" key="6">
    <source>
        <dbReference type="SAM" id="Phobius"/>
    </source>
</evidence>
<evidence type="ECO:0000313" key="7">
    <source>
        <dbReference type="EMBL" id="CAK9874207.1"/>
    </source>
</evidence>
<dbReference type="InterPro" id="IPR036259">
    <property type="entry name" value="MFS_trans_sf"/>
</dbReference>
<evidence type="ECO:0000256" key="1">
    <source>
        <dbReference type="ARBA" id="ARBA00004370"/>
    </source>
</evidence>
<dbReference type="PANTHER" id="PTHR48020">
    <property type="entry name" value="PROTON MYO-INOSITOL COTRANSPORTER"/>
    <property type="match status" value="1"/>
</dbReference>
<keyword evidence="2" id="KW-0813">Transport</keyword>
<proteinExistence type="predicted"/>
<dbReference type="InterPro" id="IPR050814">
    <property type="entry name" value="Myo-inositol_Transporter"/>
</dbReference>
<feature type="transmembrane region" description="Helical" evidence="6">
    <location>
        <begin position="24"/>
        <end position="41"/>
    </location>
</feature>
<dbReference type="SUPFAM" id="SSF103473">
    <property type="entry name" value="MFS general substrate transporter"/>
    <property type="match status" value="1"/>
</dbReference>
<sequence length="177" mass="19564">MTPIYTAELAPASSHSSLVSLPEIFINFGIPLGYIVSFLRLRIASIPQMVPHAWCTLSAGSVPVICIGFSVLLMPESPHRLVAQNCIEGAEHVLLKTLYNKAEASTHLVEIMGFAGFARSTALDGAQSELEWNGARSNFTMHVVSQGSLEFLEQWWQLDSQRLFILVATIWLDCTSW</sequence>
<keyword evidence="8" id="KW-1185">Reference proteome</keyword>
<dbReference type="Proteomes" id="UP001497522">
    <property type="component" value="Chromosome 4"/>
</dbReference>
<protein>
    <submittedName>
        <fullName evidence="7">Uncharacterized protein</fullName>
    </submittedName>
</protein>
<reference evidence="7" key="1">
    <citation type="submission" date="2024-03" db="EMBL/GenBank/DDBJ databases">
        <authorList>
            <consortium name="ELIXIR-Norway"/>
            <consortium name="Elixir Norway"/>
        </authorList>
    </citation>
    <scope>NUCLEOTIDE SEQUENCE</scope>
</reference>
<dbReference type="Gene3D" id="1.20.1250.20">
    <property type="entry name" value="MFS general substrate transporter like domains"/>
    <property type="match status" value="1"/>
</dbReference>
<accession>A0ABP1BFN1</accession>
<organism evidence="7 8">
    <name type="scientific">Sphagnum jensenii</name>
    <dbReference type="NCBI Taxonomy" id="128206"/>
    <lineage>
        <taxon>Eukaryota</taxon>
        <taxon>Viridiplantae</taxon>
        <taxon>Streptophyta</taxon>
        <taxon>Embryophyta</taxon>
        <taxon>Bryophyta</taxon>
        <taxon>Sphagnophytina</taxon>
        <taxon>Sphagnopsida</taxon>
        <taxon>Sphagnales</taxon>
        <taxon>Sphagnaceae</taxon>
        <taxon>Sphagnum</taxon>
    </lineage>
</organism>
<comment type="subcellular location">
    <subcellularLocation>
        <location evidence="1">Membrane</location>
    </subcellularLocation>
</comment>
<evidence type="ECO:0000256" key="4">
    <source>
        <dbReference type="ARBA" id="ARBA00022989"/>
    </source>
</evidence>
<gene>
    <name evidence="7" type="ORF">CSSPJE1EN2_LOCUS16648</name>
</gene>
<feature type="transmembrane region" description="Helical" evidence="6">
    <location>
        <begin position="53"/>
        <end position="74"/>
    </location>
</feature>
<evidence type="ECO:0000256" key="2">
    <source>
        <dbReference type="ARBA" id="ARBA00022448"/>
    </source>
</evidence>
<dbReference type="PANTHER" id="PTHR48020:SF49">
    <property type="entry name" value="SUGAR TRANSPORTER"/>
    <property type="match status" value="1"/>
</dbReference>
<evidence type="ECO:0000256" key="5">
    <source>
        <dbReference type="ARBA" id="ARBA00023136"/>
    </source>
</evidence>
<dbReference type="Pfam" id="PF00083">
    <property type="entry name" value="Sugar_tr"/>
    <property type="match status" value="1"/>
</dbReference>
<keyword evidence="3 6" id="KW-0812">Transmembrane</keyword>
<keyword evidence="4 6" id="KW-1133">Transmembrane helix</keyword>